<keyword evidence="1" id="KW-0732">Signal</keyword>
<sequence length="432" mass="48602">MLKKIGLLVLLCVGASCSTDAVNDSDFVAGDSFTDSNLRVMVLDTSTVLTSTMKFDSIVTSQSSRMLVGKYNDPVFGTVKASSYVEILPESYSIDSEAVYDSIVLILKYDGYYYNDTLRTNSIYLRQLSEKLEPEEDDFYNTSSVEMYDTDLGHLSYIPRPLGTDSLEVRMSDSLGLEIFDKLQQQEITNSDEFRDFFKGLNISYGTEDDGSVIGFALDESVVRLYFSESEENEWEQGDIDLYINTTSTPTPFFNSITAENPIDYLSSFEDQEDNLYSTESGNQSFIQSGIGIVTKIEFPHLETIHDIPGEGTLLGAALKLKPAVGSYNDHLILRDTLSVFLVDQNNDITEQLGVQAILNRTNQEFNDIYYEIPLSSYIESLLTAERETEEALILLPDNYNATVDRFVLNDSNNPDYNTTLEISYAIYDEDE</sequence>
<dbReference type="Pfam" id="PF14092">
    <property type="entry name" value="DUF4270"/>
    <property type="match status" value="1"/>
</dbReference>
<evidence type="ECO:0000313" key="3">
    <source>
        <dbReference type="Proteomes" id="UP000184543"/>
    </source>
</evidence>
<dbReference type="Proteomes" id="UP000184543">
    <property type="component" value="Unassembled WGS sequence"/>
</dbReference>
<gene>
    <name evidence="2" type="ORF">SAMN04488513_10610</name>
</gene>
<accession>A0A1M6KCB5</accession>
<evidence type="ECO:0008006" key="4">
    <source>
        <dbReference type="Google" id="ProtNLM"/>
    </source>
</evidence>
<dbReference type="OrthoDB" id="1092930at2"/>
<proteinExistence type="predicted"/>
<evidence type="ECO:0000256" key="1">
    <source>
        <dbReference type="SAM" id="SignalP"/>
    </source>
</evidence>
<evidence type="ECO:0000313" key="2">
    <source>
        <dbReference type="EMBL" id="SHJ56560.1"/>
    </source>
</evidence>
<dbReference type="InterPro" id="IPR025366">
    <property type="entry name" value="DUF4270"/>
</dbReference>
<dbReference type="PROSITE" id="PS51257">
    <property type="entry name" value="PROKAR_LIPOPROTEIN"/>
    <property type="match status" value="1"/>
</dbReference>
<feature type="chain" id="PRO_5013359617" description="DUF4270 domain-containing protein" evidence="1">
    <location>
        <begin position="22"/>
        <end position="432"/>
    </location>
</feature>
<keyword evidence="3" id="KW-1185">Reference proteome</keyword>
<dbReference type="AlphaFoldDB" id="A0A1M6KCB5"/>
<dbReference type="STRING" id="192903.SAMN04488513_10610"/>
<organism evidence="2 3">
    <name type="scientific">Pseudozobellia thermophila</name>
    <dbReference type="NCBI Taxonomy" id="192903"/>
    <lineage>
        <taxon>Bacteria</taxon>
        <taxon>Pseudomonadati</taxon>
        <taxon>Bacteroidota</taxon>
        <taxon>Flavobacteriia</taxon>
        <taxon>Flavobacteriales</taxon>
        <taxon>Flavobacteriaceae</taxon>
        <taxon>Pseudozobellia</taxon>
    </lineage>
</organism>
<reference evidence="3" key="1">
    <citation type="submission" date="2016-11" db="EMBL/GenBank/DDBJ databases">
        <authorList>
            <person name="Varghese N."/>
            <person name="Submissions S."/>
        </authorList>
    </citation>
    <scope>NUCLEOTIDE SEQUENCE [LARGE SCALE GENOMIC DNA]</scope>
    <source>
        <strain evidence="3">DSM 19858</strain>
    </source>
</reference>
<feature type="signal peptide" evidence="1">
    <location>
        <begin position="1"/>
        <end position="21"/>
    </location>
</feature>
<name>A0A1M6KCB5_9FLAO</name>
<protein>
    <recommendedName>
        <fullName evidence="4">DUF4270 domain-containing protein</fullName>
    </recommendedName>
</protein>
<dbReference type="RefSeq" id="WP_072994559.1">
    <property type="nucleotide sequence ID" value="NZ_FQYU01000006.1"/>
</dbReference>
<dbReference type="EMBL" id="FQYU01000006">
    <property type="protein sequence ID" value="SHJ56560.1"/>
    <property type="molecule type" value="Genomic_DNA"/>
</dbReference>